<reference evidence="1 2" key="1">
    <citation type="submission" date="2019-02" db="EMBL/GenBank/DDBJ databases">
        <title>Deep-cultivation of Planctomycetes and their phenomic and genomic characterization uncovers novel biology.</title>
        <authorList>
            <person name="Wiegand S."/>
            <person name="Jogler M."/>
            <person name="Boedeker C."/>
            <person name="Pinto D."/>
            <person name="Vollmers J."/>
            <person name="Rivas-Marin E."/>
            <person name="Kohn T."/>
            <person name="Peeters S.H."/>
            <person name="Heuer A."/>
            <person name="Rast P."/>
            <person name="Oberbeckmann S."/>
            <person name="Bunk B."/>
            <person name="Jeske O."/>
            <person name="Meyerdierks A."/>
            <person name="Storesund J.E."/>
            <person name="Kallscheuer N."/>
            <person name="Luecker S."/>
            <person name="Lage O.M."/>
            <person name="Pohl T."/>
            <person name="Merkel B.J."/>
            <person name="Hornburger P."/>
            <person name="Mueller R.-W."/>
            <person name="Bruemmer F."/>
            <person name="Labrenz M."/>
            <person name="Spormann A.M."/>
            <person name="Op Den Camp H."/>
            <person name="Overmann J."/>
            <person name="Amann R."/>
            <person name="Jetten M.S.M."/>
            <person name="Mascher T."/>
            <person name="Medema M.H."/>
            <person name="Devos D.P."/>
            <person name="Kaster A.-K."/>
            <person name="Ovreas L."/>
            <person name="Rohde M."/>
            <person name="Galperin M.Y."/>
            <person name="Jogler C."/>
        </authorList>
    </citation>
    <scope>NUCLEOTIDE SEQUENCE [LARGE SCALE GENOMIC DNA]</scope>
    <source>
        <strain evidence="1 2">Poly51</strain>
    </source>
</reference>
<dbReference type="EMBL" id="SJPW01000002">
    <property type="protein sequence ID" value="TWU58520.1"/>
    <property type="molecule type" value="Genomic_DNA"/>
</dbReference>
<comment type="caution">
    <text evidence="1">The sequence shown here is derived from an EMBL/GenBank/DDBJ whole genome shotgun (WGS) entry which is preliminary data.</text>
</comment>
<evidence type="ECO:0000313" key="2">
    <source>
        <dbReference type="Proteomes" id="UP000318288"/>
    </source>
</evidence>
<accession>A0A5C6FD62</accession>
<keyword evidence="2" id="KW-1185">Reference proteome</keyword>
<sequence length="94" mass="10562">MGGDLAHLFRFSCTDKMISPQPLDPIRSRVAQAATTLPEQRVLAGLEHSELAIRVVEDGIRDQNPLADDATITRLLAERIELMRRIQDRTLAKK</sequence>
<name>A0A5C6FD62_9BACT</name>
<organism evidence="1 2">
    <name type="scientific">Rubripirellula tenax</name>
    <dbReference type="NCBI Taxonomy" id="2528015"/>
    <lineage>
        <taxon>Bacteria</taxon>
        <taxon>Pseudomonadati</taxon>
        <taxon>Planctomycetota</taxon>
        <taxon>Planctomycetia</taxon>
        <taxon>Pirellulales</taxon>
        <taxon>Pirellulaceae</taxon>
        <taxon>Rubripirellula</taxon>
    </lineage>
</organism>
<protein>
    <submittedName>
        <fullName evidence="1">Uncharacterized protein</fullName>
    </submittedName>
</protein>
<proteinExistence type="predicted"/>
<dbReference type="AlphaFoldDB" id="A0A5C6FD62"/>
<dbReference type="Proteomes" id="UP000318288">
    <property type="component" value="Unassembled WGS sequence"/>
</dbReference>
<gene>
    <name evidence="1" type="ORF">Poly51_12990</name>
</gene>
<evidence type="ECO:0000313" key="1">
    <source>
        <dbReference type="EMBL" id="TWU58520.1"/>
    </source>
</evidence>